<feature type="binding site" evidence="6">
    <location>
        <position position="155"/>
    </location>
    <ligand>
        <name>Mg(2+)</name>
        <dbReference type="ChEBI" id="CHEBI:18420"/>
        <label>1</label>
        <note>catalytic</note>
    </ligand>
</feature>
<keyword evidence="4" id="KW-0378">Hydrolase</keyword>
<feature type="binding site" evidence="6">
    <location>
        <position position="86"/>
    </location>
    <ligand>
        <name>Mg(2+)</name>
        <dbReference type="ChEBI" id="CHEBI:18420"/>
        <label>1</label>
        <note>catalytic</note>
    </ligand>
</feature>
<evidence type="ECO:0000256" key="4">
    <source>
        <dbReference type="ARBA" id="ARBA00022801"/>
    </source>
</evidence>
<dbReference type="PANTHER" id="PTHR43200">
    <property type="entry name" value="PHOSPHATASE"/>
    <property type="match status" value="1"/>
</dbReference>
<dbReference type="GO" id="GO:0008441">
    <property type="term" value="F:3'(2'),5'-bisphosphate nucleotidase activity"/>
    <property type="evidence" value="ECO:0007669"/>
    <property type="project" value="TreeGrafter"/>
</dbReference>
<dbReference type="Gene3D" id="3.40.190.80">
    <property type="match status" value="1"/>
</dbReference>
<dbReference type="GO" id="GO:0000103">
    <property type="term" value="P:sulfate assimilation"/>
    <property type="evidence" value="ECO:0007669"/>
    <property type="project" value="TreeGrafter"/>
</dbReference>
<dbReference type="InterPro" id="IPR051090">
    <property type="entry name" value="Inositol_monoP_superfamily"/>
</dbReference>
<protein>
    <recommendedName>
        <fullName evidence="9">3'(2'),5'-bisphosphate nucleotidase</fullName>
    </recommendedName>
</protein>
<feature type="binding site" evidence="6">
    <location>
        <position position="325"/>
    </location>
    <ligand>
        <name>Mg(2+)</name>
        <dbReference type="ChEBI" id="CHEBI:18420"/>
        <label>1</label>
        <note>catalytic</note>
    </ligand>
</feature>
<reference evidence="7" key="1">
    <citation type="submission" date="2023-06" db="EMBL/GenBank/DDBJ databases">
        <title>Genome-scale phylogeny and comparative genomics of the fungal order Sordariales.</title>
        <authorList>
            <consortium name="Lawrence Berkeley National Laboratory"/>
            <person name="Hensen N."/>
            <person name="Bonometti L."/>
            <person name="Westerberg I."/>
            <person name="Brannstrom I.O."/>
            <person name="Guillou S."/>
            <person name="Cros-Aarteil S."/>
            <person name="Calhoun S."/>
            <person name="Haridas S."/>
            <person name="Kuo A."/>
            <person name="Mondo S."/>
            <person name="Pangilinan J."/>
            <person name="Riley R."/>
            <person name="Labutti K."/>
            <person name="Andreopoulos B."/>
            <person name="Lipzen A."/>
            <person name="Chen C."/>
            <person name="Yanf M."/>
            <person name="Daum C."/>
            <person name="Ng V."/>
            <person name="Clum A."/>
            <person name="Steindorff A."/>
            <person name="Ohm R."/>
            <person name="Martin F."/>
            <person name="Silar P."/>
            <person name="Natvig D."/>
            <person name="Lalanne C."/>
            <person name="Gautier V."/>
            <person name="Ament-Velasquez S.L."/>
            <person name="Kruys A."/>
            <person name="Hutchinson M.I."/>
            <person name="Powell A.J."/>
            <person name="Barry K."/>
            <person name="Miller A.N."/>
            <person name="Grigoriev I.V."/>
            <person name="Debuchy R."/>
            <person name="Gladieux P."/>
            <person name="Thoren M.H."/>
            <person name="Johannesson H."/>
        </authorList>
    </citation>
    <scope>NUCLEOTIDE SEQUENCE</scope>
    <source>
        <strain evidence="7">SMH2532-1</strain>
    </source>
</reference>
<comment type="cofactor">
    <cofactor evidence="1 6">
        <name>Mg(2+)</name>
        <dbReference type="ChEBI" id="CHEBI:18420"/>
    </cofactor>
</comment>
<evidence type="ECO:0008006" key="9">
    <source>
        <dbReference type="Google" id="ProtNLM"/>
    </source>
</evidence>
<name>A0AA40CTL4_9PEZI</name>
<keyword evidence="8" id="KW-1185">Reference proteome</keyword>
<sequence length="381" mass="41724">MAVQQILPGQPFGEELGVISQVLMVAADISRYVLRIVKNPNSAKSEVDFAVLKDDATSVTIADLAIQAVILSVIRNCFPDQHIIAEESADQLRADPKLLSTVQDIAITCAQRNPWTWGNGAALLRDPRYLMDLLDLAAGRRKQTDVNPASTWVVDPIDGTAAFLRGEQFAINVALLDKNHQQIFGAVACPLLSAERAAEYNRVALTDATIDPESAGSLLYAVRGQGAFLKPLYATTDSAQRLFPFFNFSPASNSRIKPQPRSCTSTTVTSGKNDLHKKIAKEISAVHPHSDLTSWVLRWVSLALKKSTYTVWIYDKPNRYAKIWDHAGAMLLFEEVGGVITDLDGKAIDFSTGRLLNANKGFVAAPSWAHKDVLEAVRKVI</sequence>
<dbReference type="GO" id="GO:0046872">
    <property type="term" value="F:metal ion binding"/>
    <property type="evidence" value="ECO:0007669"/>
    <property type="project" value="UniProtKB-KW"/>
</dbReference>
<keyword evidence="5 6" id="KW-0460">Magnesium</keyword>
<dbReference type="SUPFAM" id="SSF56655">
    <property type="entry name" value="Carbohydrate phosphatase"/>
    <property type="match status" value="1"/>
</dbReference>
<organism evidence="7 8">
    <name type="scientific">Cercophora newfieldiana</name>
    <dbReference type="NCBI Taxonomy" id="92897"/>
    <lineage>
        <taxon>Eukaryota</taxon>
        <taxon>Fungi</taxon>
        <taxon>Dikarya</taxon>
        <taxon>Ascomycota</taxon>
        <taxon>Pezizomycotina</taxon>
        <taxon>Sordariomycetes</taxon>
        <taxon>Sordariomycetidae</taxon>
        <taxon>Sordariales</taxon>
        <taxon>Lasiosphaeriaceae</taxon>
        <taxon>Cercophora</taxon>
    </lineage>
</organism>
<dbReference type="Gene3D" id="3.30.540.10">
    <property type="entry name" value="Fructose-1,6-Bisphosphatase, subunit A, domain 1"/>
    <property type="match status" value="1"/>
</dbReference>
<evidence type="ECO:0000256" key="2">
    <source>
        <dbReference type="ARBA" id="ARBA00009759"/>
    </source>
</evidence>
<dbReference type="InterPro" id="IPR020583">
    <property type="entry name" value="Inositol_monoP_metal-BS"/>
</dbReference>
<keyword evidence="3 6" id="KW-0479">Metal-binding</keyword>
<evidence type="ECO:0000313" key="8">
    <source>
        <dbReference type="Proteomes" id="UP001174936"/>
    </source>
</evidence>
<dbReference type="Pfam" id="PF00459">
    <property type="entry name" value="Inositol_P"/>
    <property type="match status" value="1"/>
</dbReference>
<accession>A0AA40CTL4</accession>
<gene>
    <name evidence="7" type="ORF">B0T16DRAFT_403108</name>
</gene>
<dbReference type="Proteomes" id="UP001174936">
    <property type="component" value="Unassembled WGS sequence"/>
</dbReference>
<evidence type="ECO:0000256" key="3">
    <source>
        <dbReference type="ARBA" id="ARBA00022723"/>
    </source>
</evidence>
<proteinExistence type="inferred from homology"/>
<dbReference type="EMBL" id="JAULSV010000002">
    <property type="protein sequence ID" value="KAK0651066.1"/>
    <property type="molecule type" value="Genomic_DNA"/>
</dbReference>
<evidence type="ECO:0000256" key="5">
    <source>
        <dbReference type="ARBA" id="ARBA00022842"/>
    </source>
</evidence>
<evidence type="ECO:0000256" key="6">
    <source>
        <dbReference type="PIRSR" id="PIRSR600760-2"/>
    </source>
</evidence>
<evidence type="ECO:0000256" key="1">
    <source>
        <dbReference type="ARBA" id="ARBA00001946"/>
    </source>
</evidence>
<dbReference type="PANTHER" id="PTHR43200:SF2">
    <property type="entry name" value="3'(2'),5'-BISPHOSPHATE NUCLEOTIDASE"/>
    <property type="match status" value="1"/>
</dbReference>
<feature type="binding site" evidence="6">
    <location>
        <position position="157"/>
    </location>
    <ligand>
        <name>Mg(2+)</name>
        <dbReference type="ChEBI" id="CHEBI:18420"/>
        <label>1</label>
        <note>catalytic</note>
    </ligand>
</feature>
<comment type="similarity">
    <text evidence="2">Belongs to the inositol monophosphatase superfamily.</text>
</comment>
<feature type="binding site" evidence="6">
    <location>
        <position position="158"/>
    </location>
    <ligand>
        <name>Mg(2+)</name>
        <dbReference type="ChEBI" id="CHEBI:18420"/>
        <label>1</label>
        <note>catalytic</note>
    </ligand>
</feature>
<comment type="caution">
    <text evidence="7">The sequence shown here is derived from an EMBL/GenBank/DDBJ whole genome shotgun (WGS) entry which is preliminary data.</text>
</comment>
<dbReference type="InterPro" id="IPR000760">
    <property type="entry name" value="Inositol_monophosphatase-like"/>
</dbReference>
<dbReference type="AlphaFoldDB" id="A0AA40CTL4"/>
<dbReference type="PROSITE" id="PS00629">
    <property type="entry name" value="IMP_1"/>
    <property type="match status" value="1"/>
</dbReference>
<evidence type="ECO:0000313" key="7">
    <source>
        <dbReference type="EMBL" id="KAK0651066.1"/>
    </source>
</evidence>